<dbReference type="Gramene" id="KRH76703">
    <property type="protein sequence ID" value="KRH76703"/>
    <property type="gene ID" value="GLYMA_01G169300"/>
</dbReference>
<dbReference type="InParanoid" id="K7K4A5"/>
<evidence type="ECO:0000313" key="2">
    <source>
        <dbReference type="EnsemblPlants" id="KRH76703"/>
    </source>
</evidence>
<dbReference type="HOGENOM" id="CLU_2675942_0_0_1"/>
<reference evidence="1" key="3">
    <citation type="submission" date="2018-07" db="EMBL/GenBank/DDBJ databases">
        <title>WGS assembly of Glycine max.</title>
        <authorList>
            <person name="Schmutz J."/>
            <person name="Cannon S."/>
            <person name="Schlueter J."/>
            <person name="Ma J."/>
            <person name="Mitros T."/>
            <person name="Nelson W."/>
            <person name="Hyten D."/>
            <person name="Song Q."/>
            <person name="Thelen J."/>
            <person name="Cheng J."/>
            <person name="Xu D."/>
            <person name="Hellsten U."/>
            <person name="May G."/>
            <person name="Yu Y."/>
            <person name="Sakurai T."/>
            <person name="Umezawa T."/>
            <person name="Bhattacharyya M."/>
            <person name="Sandhu D."/>
            <person name="Valliyodan B."/>
            <person name="Lindquist E."/>
            <person name="Peto M."/>
            <person name="Grant D."/>
            <person name="Shu S."/>
            <person name="Goodstein D."/>
            <person name="Barry K."/>
            <person name="Futrell-Griggs M."/>
            <person name="Abernathy B."/>
            <person name="Du J."/>
            <person name="Tian Z."/>
            <person name="Zhu L."/>
            <person name="Gill N."/>
            <person name="Joshi T."/>
            <person name="Libault M."/>
            <person name="Sethuraman A."/>
            <person name="Zhang X."/>
            <person name="Shinozaki K."/>
            <person name="Nguyen H."/>
            <person name="Wing R."/>
            <person name="Cregan P."/>
            <person name="Specht J."/>
            <person name="Grimwood J."/>
            <person name="Rokhsar D."/>
            <person name="Stacey G."/>
            <person name="Shoemaker R."/>
            <person name="Jackson S."/>
        </authorList>
    </citation>
    <scope>NUCLEOTIDE SEQUENCE</scope>
    <source>
        <tissue evidence="1">Callus</tissue>
    </source>
</reference>
<dbReference type="EMBL" id="CM000834">
    <property type="protein sequence ID" value="KRH76703.1"/>
    <property type="molecule type" value="Genomic_DNA"/>
</dbReference>
<accession>K7K4A5</accession>
<evidence type="ECO:0000313" key="1">
    <source>
        <dbReference type="EMBL" id="KRH76703.1"/>
    </source>
</evidence>
<evidence type="ECO:0000313" key="3">
    <source>
        <dbReference type="Proteomes" id="UP000008827"/>
    </source>
</evidence>
<organism evidence="2">
    <name type="scientific">Glycine max</name>
    <name type="common">Soybean</name>
    <name type="synonym">Glycine hispida</name>
    <dbReference type="NCBI Taxonomy" id="3847"/>
    <lineage>
        <taxon>Eukaryota</taxon>
        <taxon>Viridiplantae</taxon>
        <taxon>Streptophyta</taxon>
        <taxon>Embryophyta</taxon>
        <taxon>Tracheophyta</taxon>
        <taxon>Spermatophyta</taxon>
        <taxon>Magnoliopsida</taxon>
        <taxon>eudicotyledons</taxon>
        <taxon>Gunneridae</taxon>
        <taxon>Pentapetalae</taxon>
        <taxon>rosids</taxon>
        <taxon>fabids</taxon>
        <taxon>Fabales</taxon>
        <taxon>Fabaceae</taxon>
        <taxon>Papilionoideae</taxon>
        <taxon>50 kb inversion clade</taxon>
        <taxon>NPAAA clade</taxon>
        <taxon>indigoferoid/millettioid clade</taxon>
        <taxon>Phaseoleae</taxon>
        <taxon>Glycine</taxon>
        <taxon>Glycine subgen. Soja</taxon>
    </lineage>
</organism>
<protein>
    <submittedName>
        <fullName evidence="1 2">Uncharacterized protein</fullName>
    </submittedName>
</protein>
<reference evidence="1 2" key="1">
    <citation type="journal article" date="2010" name="Nature">
        <title>Genome sequence of the palaeopolyploid soybean.</title>
        <authorList>
            <person name="Schmutz J."/>
            <person name="Cannon S.B."/>
            <person name="Schlueter J."/>
            <person name="Ma J."/>
            <person name="Mitros T."/>
            <person name="Nelson W."/>
            <person name="Hyten D.L."/>
            <person name="Song Q."/>
            <person name="Thelen J.J."/>
            <person name="Cheng J."/>
            <person name="Xu D."/>
            <person name="Hellsten U."/>
            <person name="May G.D."/>
            <person name="Yu Y."/>
            <person name="Sakurai T."/>
            <person name="Umezawa T."/>
            <person name="Bhattacharyya M.K."/>
            <person name="Sandhu D."/>
            <person name="Valliyodan B."/>
            <person name="Lindquist E."/>
            <person name="Peto M."/>
            <person name="Grant D."/>
            <person name="Shu S."/>
            <person name="Goodstein D."/>
            <person name="Barry K."/>
            <person name="Futrell-Griggs M."/>
            <person name="Abernathy B."/>
            <person name="Du J."/>
            <person name="Tian Z."/>
            <person name="Zhu L."/>
            <person name="Gill N."/>
            <person name="Joshi T."/>
            <person name="Libault M."/>
            <person name="Sethuraman A."/>
            <person name="Zhang X.-C."/>
            <person name="Shinozaki K."/>
            <person name="Nguyen H.T."/>
            <person name="Wing R.A."/>
            <person name="Cregan P."/>
            <person name="Specht J."/>
            <person name="Grimwood J."/>
            <person name="Rokhsar D."/>
            <person name="Stacey G."/>
            <person name="Shoemaker R.C."/>
            <person name="Jackson S.A."/>
        </authorList>
    </citation>
    <scope>NUCLEOTIDE SEQUENCE [LARGE SCALE GENOMIC DNA]</scope>
    <source>
        <strain evidence="2">cv. Williams 82</strain>
        <tissue evidence="1">Callus</tissue>
    </source>
</reference>
<keyword evidence="3" id="KW-1185">Reference proteome</keyword>
<reference evidence="2" key="2">
    <citation type="submission" date="2018-02" db="UniProtKB">
        <authorList>
            <consortium name="EnsemblPlants"/>
        </authorList>
    </citation>
    <scope>IDENTIFICATION</scope>
    <source>
        <strain evidence="2">Williams 82</strain>
    </source>
</reference>
<dbReference type="PaxDb" id="3847-GLYMA01G37440.1"/>
<dbReference type="AlphaFoldDB" id="K7K4A5"/>
<proteinExistence type="predicted"/>
<name>K7K4A5_SOYBN</name>
<dbReference type="EnsemblPlants" id="KRH76703">
    <property type="protein sequence ID" value="KRH76703"/>
    <property type="gene ID" value="GLYMA_01G169300"/>
</dbReference>
<gene>
    <name evidence="1" type="ORF">GLYMA_01G169300</name>
</gene>
<dbReference type="Proteomes" id="UP000008827">
    <property type="component" value="Chromosome 1"/>
</dbReference>
<sequence length="75" mass="8689">MVSKEIKRSMIMKFLFCHHHHFQQVRSNVPGHSNLKLELALDFYATLDFGLTCYSGAPPFTYLSEEKKWNSSSHA</sequence>